<evidence type="ECO:0000256" key="5">
    <source>
        <dbReference type="ARBA" id="ARBA00022597"/>
    </source>
</evidence>
<evidence type="ECO:0000256" key="7">
    <source>
        <dbReference type="ARBA" id="ARBA00022741"/>
    </source>
</evidence>
<comment type="subcellular location">
    <subcellularLocation>
        <location evidence="1">Cell membrane</location>
        <topology evidence="1">Peripheral membrane protein</topology>
    </subcellularLocation>
</comment>
<evidence type="ECO:0000256" key="4">
    <source>
        <dbReference type="ARBA" id="ARBA00022475"/>
    </source>
</evidence>
<evidence type="ECO:0000313" key="12">
    <source>
        <dbReference type="EMBL" id="MBB3930015.1"/>
    </source>
</evidence>
<dbReference type="InterPro" id="IPR017871">
    <property type="entry name" value="ABC_transporter-like_CS"/>
</dbReference>
<dbReference type="Gene3D" id="3.40.50.300">
    <property type="entry name" value="P-loop containing nucleotide triphosphate hydrolases"/>
    <property type="match status" value="2"/>
</dbReference>
<dbReference type="Proteomes" id="UP000553963">
    <property type="component" value="Unassembled WGS sequence"/>
</dbReference>
<dbReference type="CDD" id="cd03215">
    <property type="entry name" value="ABC_Carb_Monos_II"/>
    <property type="match status" value="1"/>
</dbReference>
<dbReference type="FunFam" id="3.40.50.300:FF:000127">
    <property type="entry name" value="Ribose import ATP-binding protein RbsA"/>
    <property type="match status" value="1"/>
</dbReference>
<proteinExistence type="inferred from homology"/>
<comment type="caution">
    <text evidence="12">The sequence shown here is derived from an EMBL/GenBank/DDBJ whole genome shotgun (WGS) entry which is preliminary data.</text>
</comment>
<dbReference type="InterPro" id="IPR003593">
    <property type="entry name" value="AAA+_ATPase"/>
</dbReference>
<evidence type="ECO:0000256" key="2">
    <source>
        <dbReference type="ARBA" id="ARBA00005417"/>
    </source>
</evidence>
<keyword evidence="7" id="KW-0547">Nucleotide-binding</keyword>
<evidence type="ECO:0000256" key="3">
    <source>
        <dbReference type="ARBA" id="ARBA00022448"/>
    </source>
</evidence>
<accession>A0A840ANB5</accession>
<keyword evidence="4" id="KW-1003">Cell membrane</keyword>
<dbReference type="InterPro" id="IPR050107">
    <property type="entry name" value="ABC_carbohydrate_import_ATPase"/>
</dbReference>
<dbReference type="EMBL" id="JACIDS010000002">
    <property type="protein sequence ID" value="MBB3930015.1"/>
    <property type="molecule type" value="Genomic_DNA"/>
</dbReference>
<evidence type="ECO:0000313" key="13">
    <source>
        <dbReference type="Proteomes" id="UP000553963"/>
    </source>
</evidence>
<evidence type="ECO:0000256" key="6">
    <source>
        <dbReference type="ARBA" id="ARBA00022737"/>
    </source>
</evidence>
<keyword evidence="10" id="KW-0472">Membrane</keyword>
<gene>
    <name evidence="12" type="ORF">GGR25_001054</name>
</gene>
<evidence type="ECO:0000256" key="9">
    <source>
        <dbReference type="ARBA" id="ARBA00022967"/>
    </source>
</evidence>
<sequence>MAPLLEAVDIHKSFGSVAALVGVSLALKAGSVHAVLGENGAGKSTLMKTIAGVHAPTSGTLRFKGEAVAWRDAEAANEAGVSTIFQEFILLPNLSVAENLFLGREPRTRLGLVDRRAMIAESRLALERLGLALDPERLAGTLGVAEQQMVEIAKGVMRDADIFVFDEPTAALGDREAERLFALIRELQANGKGILYVSHRLPEIFALCDTVTVLKDGRYVDTFATEGATSDALVAAMVGRKLEQLYPPRSAHAADRQSDVVAFEGVKAPGLAGPVDFTVRSHEIVGLAGLEGHGQIEITRALFEGWRLDAGTIRFAGAPIRHDDAAGGIAAGIGLVPEDRKREGLYLSLGVDRNIAAGLLPGLSGARLAPQARAGVAEQIRRLRIRLRDPSQPIGDLSGGNQQKALLARWLLRDIRLLICEEPTRGVDIGAKAEIYALLRELADRGIPVLVTSRELPELIGLCDRLVILRDGATVGSMPAAEATEDKVMRAAIYGELG</sequence>
<evidence type="ECO:0000259" key="11">
    <source>
        <dbReference type="PROSITE" id="PS50893"/>
    </source>
</evidence>
<dbReference type="PROSITE" id="PS50893">
    <property type="entry name" value="ABC_TRANSPORTER_2"/>
    <property type="match status" value="2"/>
</dbReference>
<keyword evidence="6" id="KW-0677">Repeat</keyword>
<dbReference type="GO" id="GO:0005524">
    <property type="term" value="F:ATP binding"/>
    <property type="evidence" value="ECO:0007669"/>
    <property type="project" value="UniProtKB-KW"/>
</dbReference>
<dbReference type="GO" id="GO:0005886">
    <property type="term" value="C:plasma membrane"/>
    <property type="evidence" value="ECO:0007669"/>
    <property type="project" value="UniProtKB-SubCell"/>
</dbReference>
<dbReference type="Pfam" id="PF00005">
    <property type="entry name" value="ABC_tran"/>
    <property type="match status" value="2"/>
</dbReference>
<keyword evidence="8" id="KW-0067">ATP-binding</keyword>
<dbReference type="PANTHER" id="PTHR43790:SF9">
    <property type="entry name" value="GALACTOFURANOSE TRANSPORTER ATP-BINDING PROTEIN YTFR"/>
    <property type="match status" value="1"/>
</dbReference>
<organism evidence="12 13">
    <name type="scientific">Kaistia hirudinis</name>
    <dbReference type="NCBI Taxonomy" id="1293440"/>
    <lineage>
        <taxon>Bacteria</taxon>
        <taxon>Pseudomonadati</taxon>
        <taxon>Pseudomonadota</taxon>
        <taxon>Alphaproteobacteria</taxon>
        <taxon>Hyphomicrobiales</taxon>
        <taxon>Kaistiaceae</taxon>
        <taxon>Kaistia</taxon>
    </lineage>
</organism>
<evidence type="ECO:0000256" key="1">
    <source>
        <dbReference type="ARBA" id="ARBA00004202"/>
    </source>
</evidence>
<reference evidence="12 13" key="1">
    <citation type="submission" date="2020-08" db="EMBL/GenBank/DDBJ databases">
        <title>Genomic Encyclopedia of Type Strains, Phase IV (KMG-IV): sequencing the most valuable type-strain genomes for metagenomic binning, comparative biology and taxonomic classification.</title>
        <authorList>
            <person name="Goeker M."/>
        </authorList>
    </citation>
    <scope>NUCLEOTIDE SEQUENCE [LARGE SCALE GENOMIC DNA]</scope>
    <source>
        <strain evidence="12 13">DSM 25966</strain>
    </source>
</reference>
<dbReference type="PROSITE" id="PS00211">
    <property type="entry name" value="ABC_TRANSPORTER_1"/>
    <property type="match status" value="1"/>
</dbReference>
<keyword evidence="3" id="KW-0813">Transport</keyword>
<dbReference type="PANTHER" id="PTHR43790">
    <property type="entry name" value="CARBOHYDRATE TRANSPORT ATP-BINDING PROTEIN MG119-RELATED"/>
    <property type="match status" value="1"/>
</dbReference>
<keyword evidence="5 12" id="KW-0762">Sugar transport</keyword>
<dbReference type="GO" id="GO:0016887">
    <property type="term" value="F:ATP hydrolysis activity"/>
    <property type="evidence" value="ECO:0007669"/>
    <property type="project" value="InterPro"/>
</dbReference>
<dbReference type="InterPro" id="IPR027417">
    <property type="entry name" value="P-loop_NTPase"/>
</dbReference>
<dbReference type="InterPro" id="IPR003439">
    <property type="entry name" value="ABC_transporter-like_ATP-bd"/>
</dbReference>
<comment type="similarity">
    <text evidence="2">Belongs to the ABC transporter superfamily.</text>
</comment>
<dbReference type="RefSeq" id="WP_183397715.1">
    <property type="nucleotide sequence ID" value="NZ_JACIDS010000002.1"/>
</dbReference>
<evidence type="ECO:0000256" key="10">
    <source>
        <dbReference type="ARBA" id="ARBA00023136"/>
    </source>
</evidence>
<name>A0A840ANB5_9HYPH</name>
<dbReference type="SMART" id="SM00382">
    <property type="entry name" value="AAA"/>
    <property type="match status" value="1"/>
</dbReference>
<dbReference type="SUPFAM" id="SSF52540">
    <property type="entry name" value="P-loop containing nucleoside triphosphate hydrolases"/>
    <property type="match status" value="2"/>
</dbReference>
<feature type="domain" description="ABC transporter" evidence="11">
    <location>
        <begin position="5"/>
        <end position="241"/>
    </location>
</feature>
<dbReference type="CDD" id="cd03216">
    <property type="entry name" value="ABC_Carb_Monos_I"/>
    <property type="match status" value="1"/>
</dbReference>
<protein>
    <submittedName>
        <fullName evidence="12">ABC-type sugar transport system ATPase subunit</fullName>
    </submittedName>
</protein>
<feature type="domain" description="ABC transporter" evidence="11">
    <location>
        <begin position="255"/>
        <end position="496"/>
    </location>
</feature>
<keyword evidence="9" id="KW-1278">Translocase</keyword>
<dbReference type="AlphaFoldDB" id="A0A840ANB5"/>
<evidence type="ECO:0000256" key="8">
    <source>
        <dbReference type="ARBA" id="ARBA00022840"/>
    </source>
</evidence>
<keyword evidence="13" id="KW-1185">Reference proteome</keyword>